<proteinExistence type="predicted"/>
<gene>
    <name evidence="1" type="ORF">FYC62_04710</name>
</gene>
<dbReference type="Proteomes" id="UP000323653">
    <property type="component" value="Chromosome"/>
</dbReference>
<dbReference type="KEGG" id="pej:FYC62_04710"/>
<name>A0A5C0VIM9_9SPHI</name>
<dbReference type="EMBL" id="CP043329">
    <property type="protein sequence ID" value="QEK51050.1"/>
    <property type="molecule type" value="Genomic_DNA"/>
</dbReference>
<protein>
    <submittedName>
        <fullName evidence="1">DUF2971 domain-containing protein</fullName>
    </submittedName>
</protein>
<accession>A0A5C0VIM9</accession>
<organism evidence="1 2">
    <name type="scientific">Pedobacter aquae</name>
    <dbReference type="NCBI Taxonomy" id="2605747"/>
    <lineage>
        <taxon>Bacteria</taxon>
        <taxon>Pseudomonadati</taxon>
        <taxon>Bacteroidota</taxon>
        <taxon>Sphingobacteriia</taxon>
        <taxon>Sphingobacteriales</taxon>
        <taxon>Sphingobacteriaceae</taxon>
        <taxon>Pedobacter</taxon>
    </lineage>
</organism>
<keyword evidence="2" id="KW-1185">Reference proteome</keyword>
<reference evidence="1 2" key="1">
    <citation type="submission" date="2019-08" db="EMBL/GenBank/DDBJ databases">
        <title>Pedobacter sp. nov., isolated from Han river, South Korea.</title>
        <authorList>
            <person name="Lee D.-H."/>
            <person name="Kim Y.-S."/>
            <person name="Hwang E.-M."/>
            <person name="Le Tran T.C."/>
            <person name="Cha C.-J."/>
        </authorList>
    </citation>
    <scope>NUCLEOTIDE SEQUENCE [LARGE SCALE GENOMIC DNA]</scope>
    <source>
        <strain evidence="1 2">CJ43</strain>
    </source>
</reference>
<sequence>MTRNQKIDEYISKAQGFIPGLRASSIFSMFGGDEKSEPTSGKIELSAKFLNEKVLSEGKIKFTHYTSLRNAINILNSGSIRLYNCFNLNDKNEIKYLLDKSPIDFSEEEIDKYKREHFILSGSLIQDDNEEDYNLWRLYGDNCKGVAIIFEISEKITNWSKVYLQKVAYERDNKSNIYDYLKFHKEFNDKYLLFENKPELFALLSTGVKNEIWSVENEFRVIVKNPFNEYSLESNDCVDCNTNISKTLKHEYNFNGKLVSYVELPLHINDRKSELINLPLSSKQVDLIDYVPNLEIKKIILGPNSHLEDYSNFIDYITWVQSRLKCKLKVGMSKFQD</sequence>
<evidence type="ECO:0000313" key="1">
    <source>
        <dbReference type="EMBL" id="QEK51050.1"/>
    </source>
</evidence>
<dbReference type="InterPro" id="IPR021352">
    <property type="entry name" value="DUF2971"/>
</dbReference>
<dbReference type="RefSeq" id="WP_149074111.1">
    <property type="nucleotide sequence ID" value="NZ_CP043329.1"/>
</dbReference>
<dbReference type="Pfam" id="PF11185">
    <property type="entry name" value="DUF2971"/>
    <property type="match status" value="1"/>
</dbReference>
<evidence type="ECO:0000313" key="2">
    <source>
        <dbReference type="Proteomes" id="UP000323653"/>
    </source>
</evidence>
<dbReference type="AlphaFoldDB" id="A0A5C0VIM9"/>